<evidence type="ECO:0000313" key="3">
    <source>
        <dbReference type="Proteomes" id="UP000800041"/>
    </source>
</evidence>
<sequence length="291" mass="33142">MFSIHHFLLFACLALGISGIKVSSDQCSEEEIVKLYQAVEEVKWMATYAQFRLTRNGPGWLPRLGPWFYKLLGVLGDEVPLSTWPEVLNVGGGTLNLMRMITHTHPIGAFNVYNSVSFPPDDGQEQTLLDCGDDSLHWNGEAWADYRFPLMQGILLPGHRRPCSPDEEEELQGLHYETRVPLGQGPQHVVMLCHHTVELPIIGTDWKYAQLEGLHVDELTSRYLSHNLLHEFMHVVEPNRITSIVRPRNDETDEEALPEVYDYDDIVAELEDQEKMVNAESYAKAVTSRMD</sequence>
<keyword evidence="1" id="KW-0732">Signal</keyword>
<dbReference type="AlphaFoldDB" id="A0A6G1GXD9"/>
<organism evidence="2 3">
    <name type="scientific">Aulographum hederae CBS 113979</name>
    <dbReference type="NCBI Taxonomy" id="1176131"/>
    <lineage>
        <taxon>Eukaryota</taxon>
        <taxon>Fungi</taxon>
        <taxon>Dikarya</taxon>
        <taxon>Ascomycota</taxon>
        <taxon>Pezizomycotina</taxon>
        <taxon>Dothideomycetes</taxon>
        <taxon>Pleosporomycetidae</taxon>
        <taxon>Aulographales</taxon>
        <taxon>Aulographaceae</taxon>
    </lineage>
</organism>
<accession>A0A6G1GXD9</accession>
<proteinExistence type="predicted"/>
<protein>
    <submittedName>
        <fullName evidence="2">Uncharacterized protein</fullName>
    </submittedName>
</protein>
<gene>
    <name evidence="2" type="ORF">K402DRAFT_454950</name>
</gene>
<keyword evidence="3" id="KW-1185">Reference proteome</keyword>
<dbReference type="EMBL" id="ML977161">
    <property type="protein sequence ID" value="KAF1985623.1"/>
    <property type="molecule type" value="Genomic_DNA"/>
</dbReference>
<feature type="chain" id="PRO_5026200015" evidence="1">
    <location>
        <begin position="20"/>
        <end position="291"/>
    </location>
</feature>
<evidence type="ECO:0000313" key="2">
    <source>
        <dbReference type="EMBL" id="KAF1985623.1"/>
    </source>
</evidence>
<name>A0A6G1GXD9_9PEZI</name>
<reference evidence="2" key="1">
    <citation type="journal article" date="2020" name="Stud. Mycol.">
        <title>101 Dothideomycetes genomes: a test case for predicting lifestyles and emergence of pathogens.</title>
        <authorList>
            <person name="Haridas S."/>
            <person name="Albert R."/>
            <person name="Binder M."/>
            <person name="Bloem J."/>
            <person name="Labutti K."/>
            <person name="Salamov A."/>
            <person name="Andreopoulos B."/>
            <person name="Baker S."/>
            <person name="Barry K."/>
            <person name="Bills G."/>
            <person name="Bluhm B."/>
            <person name="Cannon C."/>
            <person name="Castanera R."/>
            <person name="Culley D."/>
            <person name="Daum C."/>
            <person name="Ezra D."/>
            <person name="Gonzalez J."/>
            <person name="Henrissat B."/>
            <person name="Kuo A."/>
            <person name="Liang C."/>
            <person name="Lipzen A."/>
            <person name="Lutzoni F."/>
            <person name="Magnuson J."/>
            <person name="Mondo S."/>
            <person name="Nolan M."/>
            <person name="Ohm R."/>
            <person name="Pangilinan J."/>
            <person name="Park H.-J."/>
            <person name="Ramirez L."/>
            <person name="Alfaro M."/>
            <person name="Sun H."/>
            <person name="Tritt A."/>
            <person name="Yoshinaga Y."/>
            <person name="Zwiers L.-H."/>
            <person name="Turgeon B."/>
            <person name="Goodwin S."/>
            <person name="Spatafora J."/>
            <person name="Crous P."/>
            <person name="Grigoriev I."/>
        </authorList>
    </citation>
    <scope>NUCLEOTIDE SEQUENCE</scope>
    <source>
        <strain evidence="2">CBS 113979</strain>
    </source>
</reference>
<evidence type="ECO:0000256" key="1">
    <source>
        <dbReference type="SAM" id="SignalP"/>
    </source>
</evidence>
<dbReference type="Proteomes" id="UP000800041">
    <property type="component" value="Unassembled WGS sequence"/>
</dbReference>
<feature type="signal peptide" evidence="1">
    <location>
        <begin position="1"/>
        <end position="19"/>
    </location>
</feature>